<dbReference type="GO" id="GO:0005634">
    <property type="term" value="C:nucleus"/>
    <property type="evidence" value="ECO:0007669"/>
    <property type="project" value="UniProtKB-SubCell"/>
</dbReference>
<feature type="region of interest" description="Disordered" evidence="3">
    <location>
        <begin position="544"/>
        <end position="569"/>
    </location>
</feature>
<comment type="subcellular location">
    <subcellularLocation>
        <location evidence="1">Nucleus</location>
    </subcellularLocation>
</comment>
<feature type="compositionally biased region" description="Basic and acidic residues" evidence="3">
    <location>
        <begin position="444"/>
        <end position="453"/>
    </location>
</feature>
<feature type="compositionally biased region" description="Polar residues" evidence="3">
    <location>
        <begin position="676"/>
        <end position="692"/>
    </location>
</feature>
<feature type="region of interest" description="Disordered" evidence="3">
    <location>
        <begin position="253"/>
        <end position="280"/>
    </location>
</feature>
<feature type="compositionally biased region" description="Polar residues" evidence="3">
    <location>
        <begin position="473"/>
        <end position="488"/>
    </location>
</feature>
<evidence type="ECO:0000256" key="2">
    <source>
        <dbReference type="ARBA" id="ARBA00023242"/>
    </source>
</evidence>
<dbReference type="PANTHER" id="PTHR12610">
    <property type="entry name" value="SINGLE STRANDED DNA BINDING PROTEIN"/>
    <property type="match status" value="1"/>
</dbReference>
<feature type="compositionally biased region" description="Pro residues" evidence="3">
    <location>
        <begin position="694"/>
        <end position="704"/>
    </location>
</feature>
<name>A0A1W5D1D6_9LECA</name>
<keyword evidence="5" id="KW-1185">Reference proteome</keyword>
<feature type="compositionally biased region" description="Low complexity" evidence="3">
    <location>
        <begin position="722"/>
        <end position="742"/>
    </location>
</feature>
<keyword evidence="2" id="KW-0539">Nucleus</keyword>
<feature type="compositionally biased region" description="Polar residues" evidence="3">
    <location>
        <begin position="259"/>
        <end position="271"/>
    </location>
</feature>
<dbReference type="EMBL" id="FWEW01001349">
    <property type="protein sequence ID" value="SLM36825.1"/>
    <property type="molecule type" value="Genomic_DNA"/>
</dbReference>
<feature type="region of interest" description="Disordered" evidence="3">
    <location>
        <begin position="584"/>
        <end position="759"/>
    </location>
</feature>
<feature type="region of interest" description="Disordered" evidence="3">
    <location>
        <begin position="444"/>
        <end position="524"/>
    </location>
</feature>
<dbReference type="PANTHER" id="PTHR12610:SF12">
    <property type="entry name" value="SEQUENCE-SPECIFIC SINGLE-STRANDED DNA-BINDING PROTEIN, ISOFORM D"/>
    <property type="match status" value="1"/>
</dbReference>
<evidence type="ECO:0008006" key="6">
    <source>
        <dbReference type="Google" id="ProtNLM"/>
    </source>
</evidence>
<dbReference type="Proteomes" id="UP000192927">
    <property type="component" value="Unassembled WGS sequence"/>
</dbReference>
<evidence type="ECO:0000256" key="3">
    <source>
        <dbReference type="SAM" id="MobiDB-lite"/>
    </source>
</evidence>
<accession>A0A1W5D1D6</accession>
<feature type="compositionally biased region" description="Low complexity" evidence="3">
    <location>
        <begin position="589"/>
        <end position="623"/>
    </location>
</feature>
<reference evidence="5" key="1">
    <citation type="submission" date="2017-03" db="EMBL/GenBank/DDBJ databases">
        <authorList>
            <person name="Sharma R."/>
            <person name="Thines M."/>
        </authorList>
    </citation>
    <scope>NUCLEOTIDE SEQUENCE [LARGE SCALE GENOMIC DNA]</scope>
</reference>
<feature type="region of interest" description="Disordered" evidence="3">
    <location>
        <begin position="75"/>
        <end position="118"/>
    </location>
</feature>
<evidence type="ECO:0000313" key="5">
    <source>
        <dbReference type="Proteomes" id="UP000192927"/>
    </source>
</evidence>
<dbReference type="GO" id="GO:0045944">
    <property type="term" value="P:positive regulation of transcription by RNA polymerase II"/>
    <property type="evidence" value="ECO:0007669"/>
    <property type="project" value="TreeGrafter"/>
</dbReference>
<organism evidence="4 5">
    <name type="scientific">Lasallia pustulata</name>
    <dbReference type="NCBI Taxonomy" id="136370"/>
    <lineage>
        <taxon>Eukaryota</taxon>
        <taxon>Fungi</taxon>
        <taxon>Dikarya</taxon>
        <taxon>Ascomycota</taxon>
        <taxon>Pezizomycotina</taxon>
        <taxon>Lecanoromycetes</taxon>
        <taxon>OSLEUM clade</taxon>
        <taxon>Umbilicariomycetidae</taxon>
        <taxon>Umbilicariales</taxon>
        <taxon>Umbilicariaceae</taxon>
        <taxon>Lasallia</taxon>
    </lineage>
</organism>
<feature type="compositionally biased region" description="Basic and acidic residues" evidence="3">
    <location>
        <begin position="98"/>
        <end position="113"/>
    </location>
</feature>
<dbReference type="AlphaFoldDB" id="A0A1W5D1D6"/>
<feature type="compositionally biased region" description="Polar residues" evidence="3">
    <location>
        <begin position="709"/>
        <end position="721"/>
    </location>
</feature>
<sequence length="810" mass="87558">MAGMHAANGALGGMPLMNNGSNGGMSRADVDPEGTQAYEMKAKLNTYIYEYFLKNELYECARAIKQSQVPIWLDTTKSSPGRRRDGDINGVDDNSMDTDSKDDLDSKRPDDLPPPKVPSNVTANSFLLDWFQLFWDHYGAQRKFKNATSQAVQYVQNTQQQARLRQEQQQQAMLRQVPMQGGVPNYPMMRGFQANGIPMNQNDLQRKILQNTRNAYVQPVLQFQSPAHLSQMQKTQLQQHAMMQQMQREGSDIDINGQRPRTPSLSDNAPSPSKRPRLDGAPFNAQQIMANGRIPPQGLQAQQITNNPSTIHANNLLIQNGINPSTLSEVQFQSFQQQNPQVQQKSIQVYAQNLAHHQRSAMSNQNMAKGIPNQPGMPNHGSPMMQSGPDGVAGMTDYYPGNPAVMRGVQASNGQNGNHALQDYQQQLQLLEQQNRKRLLMARQEQEGKDSMPRPDGQPAMAGQPGFPPGTGMSPQGSRSGPSPNPNDQMARGTPKMGQTGLPVSPLPDGSMPQARSSPAPMMAFNSQMSPELFQHMKTMGDGMGGLQQPNGTGMRPPSSHPGGFNAGAQYNPQVEAIVRAQQQGRMTGGHWQQGAQGQAPMMQQTPQSQQPQQMGTPQQRNAMPPPQAPPAGAANNGRPASPQQTAAPPTPQPANKQNPKSKKDTKEPRKRPTKKGSTSALGTGATPSSEAENPPPTPTPTTPITPIHPSSFNGQKNTNGQTSSQATSAPSASAAPIAPQQVDQNGVAPFPPMDSNDVDLTFGAFDTGDVLENFDFDSFLQNTDDQTFAFDAALSYGNGDGVEAGAGDG</sequence>
<feature type="compositionally biased region" description="Low complexity" evidence="3">
    <location>
        <begin position="631"/>
        <end position="659"/>
    </location>
</feature>
<protein>
    <recommendedName>
        <fullName evidence="6">LisH domain-containing protein</fullName>
    </recommendedName>
</protein>
<evidence type="ECO:0000256" key="1">
    <source>
        <dbReference type="ARBA" id="ARBA00004123"/>
    </source>
</evidence>
<evidence type="ECO:0000313" key="4">
    <source>
        <dbReference type="EMBL" id="SLM36825.1"/>
    </source>
</evidence>
<proteinExistence type="predicted"/>